<evidence type="ECO:0000313" key="5">
    <source>
        <dbReference type="Proteomes" id="UP001219525"/>
    </source>
</evidence>
<protein>
    <recommendedName>
        <fullName evidence="3">FAS1 domain-containing protein</fullName>
    </recommendedName>
</protein>
<evidence type="ECO:0000256" key="2">
    <source>
        <dbReference type="SAM" id="SignalP"/>
    </source>
</evidence>
<evidence type="ECO:0000259" key="3">
    <source>
        <dbReference type="PROSITE" id="PS50213"/>
    </source>
</evidence>
<dbReference type="Proteomes" id="UP001219525">
    <property type="component" value="Unassembled WGS sequence"/>
</dbReference>
<feature type="chain" id="PRO_5042082742" description="FAS1 domain-containing protein" evidence="2">
    <location>
        <begin position="19"/>
        <end position="192"/>
    </location>
</feature>
<dbReference type="Gene3D" id="2.30.180.10">
    <property type="entry name" value="FAS1 domain"/>
    <property type="match status" value="1"/>
</dbReference>
<dbReference type="InterPro" id="IPR000782">
    <property type="entry name" value="FAS1_domain"/>
</dbReference>
<reference evidence="4" key="1">
    <citation type="submission" date="2023-03" db="EMBL/GenBank/DDBJ databases">
        <title>Massive genome expansion in bonnet fungi (Mycena s.s.) driven by repeated elements and novel gene families across ecological guilds.</title>
        <authorList>
            <consortium name="Lawrence Berkeley National Laboratory"/>
            <person name="Harder C.B."/>
            <person name="Miyauchi S."/>
            <person name="Viragh M."/>
            <person name="Kuo A."/>
            <person name="Thoen E."/>
            <person name="Andreopoulos B."/>
            <person name="Lu D."/>
            <person name="Skrede I."/>
            <person name="Drula E."/>
            <person name="Henrissat B."/>
            <person name="Morin E."/>
            <person name="Kohler A."/>
            <person name="Barry K."/>
            <person name="LaButti K."/>
            <person name="Morin E."/>
            <person name="Salamov A."/>
            <person name="Lipzen A."/>
            <person name="Mereny Z."/>
            <person name="Hegedus B."/>
            <person name="Baldrian P."/>
            <person name="Stursova M."/>
            <person name="Weitz H."/>
            <person name="Taylor A."/>
            <person name="Grigoriev I.V."/>
            <person name="Nagy L.G."/>
            <person name="Martin F."/>
            <person name="Kauserud H."/>
        </authorList>
    </citation>
    <scope>NUCLEOTIDE SEQUENCE</scope>
    <source>
        <strain evidence="4">9144</strain>
    </source>
</reference>
<dbReference type="Pfam" id="PF02469">
    <property type="entry name" value="Fasciclin"/>
    <property type="match status" value="1"/>
</dbReference>
<dbReference type="EMBL" id="JARJCW010000008">
    <property type="protein sequence ID" value="KAJ7221712.1"/>
    <property type="molecule type" value="Genomic_DNA"/>
</dbReference>
<name>A0AAD6YHH6_9AGAR</name>
<feature type="signal peptide" evidence="2">
    <location>
        <begin position="1"/>
        <end position="18"/>
    </location>
</feature>
<keyword evidence="5" id="KW-1185">Reference proteome</keyword>
<evidence type="ECO:0000256" key="1">
    <source>
        <dbReference type="ARBA" id="ARBA00022729"/>
    </source>
</evidence>
<accession>A0AAD6YHH6</accession>
<dbReference type="PROSITE" id="PS50213">
    <property type="entry name" value="FAS1"/>
    <property type="match status" value="1"/>
</dbReference>
<comment type="caution">
    <text evidence="4">The sequence shown here is derived from an EMBL/GenBank/DDBJ whole genome shotgun (WGS) entry which is preliminary data.</text>
</comment>
<dbReference type="InterPro" id="IPR036378">
    <property type="entry name" value="FAS1_dom_sf"/>
</dbReference>
<gene>
    <name evidence="4" type="ORF">GGX14DRAFT_670915</name>
</gene>
<organism evidence="4 5">
    <name type="scientific">Mycena pura</name>
    <dbReference type="NCBI Taxonomy" id="153505"/>
    <lineage>
        <taxon>Eukaryota</taxon>
        <taxon>Fungi</taxon>
        <taxon>Dikarya</taxon>
        <taxon>Basidiomycota</taxon>
        <taxon>Agaricomycotina</taxon>
        <taxon>Agaricomycetes</taxon>
        <taxon>Agaricomycetidae</taxon>
        <taxon>Agaricales</taxon>
        <taxon>Marasmiineae</taxon>
        <taxon>Mycenaceae</taxon>
        <taxon>Mycena</taxon>
    </lineage>
</organism>
<evidence type="ECO:0000313" key="4">
    <source>
        <dbReference type="EMBL" id="KAJ7221712.1"/>
    </source>
</evidence>
<proteinExistence type="predicted"/>
<dbReference type="AlphaFoldDB" id="A0AAD6YHH6"/>
<dbReference type="SUPFAM" id="SSF82153">
    <property type="entry name" value="FAS1 domain"/>
    <property type="match status" value="1"/>
</dbReference>
<sequence length="192" mass="21034">MRLQLCTLLALPLLQASAFQSEQIVMDPVFVPQQSRQPTLADVLTIEPSASIFYSYARELTLSNKFSESDASFTVIAPTNKAVMALACKPHQGPGTVESGIEITEEEMDSRSKANVERWVSAHIIPQSPITFDDQTYETLLGGKSLTFSLSKGESDVSDWSRAVLENNVHIIGKREASNGVLYLIDGTVLLD</sequence>
<dbReference type="PANTHER" id="PTHR28156:SF1">
    <property type="entry name" value="FAS1 DOMAIN-CONTAINING PROTEIN YDR262W"/>
    <property type="match status" value="1"/>
</dbReference>
<feature type="domain" description="FAS1" evidence="3">
    <location>
        <begin position="37"/>
        <end position="189"/>
    </location>
</feature>
<dbReference type="InterPro" id="IPR040200">
    <property type="entry name" value="Mug57-like"/>
</dbReference>
<keyword evidence="1 2" id="KW-0732">Signal</keyword>
<dbReference type="PANTHER" id="PTHR28156">
    <property type="entry name" value="FAS1 DOMAIN-CONTAINING PROTEIN YDR262W"/>
    <property type="match status" value="1"/>
</dbReference>